<proteinExistence type="predicted"/>
<evidence type="ECO:0000313" key="3">
    <source>
        <dbReference type="EMBL" id="KAF2686816.1"/>
    </source>
</evidence>
<evidence type="ECO:0008006" key="5">
    <source>
        <dbReference type="Google" id="ProtNLM"/>
    </source>
</evidence>
<gene>
    <name evidence="3" type="ORF">K458DRAFT_416155</name>
</gene>
<organism evidence="3 4">
    <name type="scientific">Lentithecium fluviatile CBS 122367</name>
    <dbReference type="NCBI Taxonomy" id="1168545"/>
    <lineage>
        <taxon>Eukaryota</taxon>
        <taxon>Fungi</taxon>
        <taxon>Dikarya</taxon>
        <taxon>Ascomycota</taxon>
        <taxon>Pezizomycotina</taxon>
        <taxon>Dothideomycetes</taxon>
        <taxon>Pleosporomycetidae</taxon>
        <taxon>Pleosporales</taxon>
        <taxon>Massarineae</taxon>
        <taxon>Lentitheciaceae</taxon>
        <taxon>Lentithecium</taxon>
    </lineage>
</organism>
<keyword evidence="4" id="KW-1185">Reference proteome</keyword>
<feature type="compositionally biased region" description="Pro residues" evidence="1">
    <location>
        <begin position="92"/>
        <end position="109"/>
    </location>
</feature>
<name>A0A6G1J8G9_9PLEO</name>
<evidence type="ECO:0000256" key="1">
    <source>
        <dbReference type="SAM" id="MobiDB-lite"/>
    </source>
</evidence>
<dbReference type="OrthoDB" id="10667846at2759"/>
<evidence type="ECO:0000313" key="4">
    <source>
        <dbReference type="Proteomes" id="UP000799291"/>
    </source>
</evidence>
<feature type="region of interest" description="Disordered" evidence="1">
    <location>
        <begin position="505"/>
        <end position="527"/>
    </location>
</feature>
<reference evidence="3" key="1">
    <citation type="journal article" date="2020" name="Stud. Mycol.">
        <title>101 Dothideomycetes genomes: a test case for predicting lifestyles and emergence of pathogens.</title>
        <authorList>
            <person name="Haridas S."/>
            <person name="Albert R."/>
            <person name="Binder M."/>
            <person name="Bloem J."/>
            <person name="Labutti K."/>
            <person name="Salamov A."/>
            <person name="Andreopoulos B."/>
            <person name="Baker S."/>
            <person name="Barry K."/>
            <person name="Bills G."/>
            <person name="Bluhm B."/>
            <person name="Cannon C."/>
            <person name="Castanera R."/>
            <person name="Culley D."/>
            <person name="Daum C."/>
            <person name="Ezra D."/>
            <person name="Gonzalez J."/>
            <person name="Henrissat B."/>
            <person name="Kuo A."/>
            <person name="Liang C."/>
            <person name="Lipzen A."/>
            <person name="Lutzoni F."/>
            <person name="Magnuson J."/>
            <person name="Mondo S."/>
            <person name="Nolan M."/>
            <person name="Ohm R."/>
            <person name="Pangilinan J."/>
            <person name="Park H.-J."/>
            <person name="Ramirez L."/>
            <person name="Alfaro M."/>
            <person name="Sun H."/>
            <person name="Tritt A."/>
            <person name="Yoshinaga Y."/>
            <person name="Zwiers L.-H."/>
            <person name="Turgeon B."/>
            <person name="Goodwin S."/>
            <person name="Spatafora J."/>
            <person name="Crous P."/>
            <person name="Grigoriev I."/>
        </authorList>
    </citation>
    <scope>NUCLEOTIDE SEQUENCE</scope>
    <source>
        <strain evidence="3">CBS 122367</strain>
    </source>
</reference>
<sequence length="548" mass="59361">MVVILTTLAALIAAASAIAPPTAIPEFKSQCLVGCVAFYHLQNRSELCDGHTGELIGTCLDERCSADVPTARVEYATVCGHYPEPTETPDVPTTPTPTPTTPTSTPTPTPTETIHPFRLNCANKCMGVGGKVYADRDQFCKEAKADDSLFYCVQKLCYLEGGKEAYEHEVDYACGVTQPFRPFMKLCANDCIDHPPGDSYYLGKERFCRYAKEDSELYNCILKGCSLEGGKEEFERMVTKACEPPLKPFRMDCANNAVPNSHYESKEEFCAKAKTDIGIRSLSGKLCGWWEPGEFEKEVDWACLGPFHPFGEACADTCNDPPWPAHLVYTSGQKTDFCKWGKDHDKLYACIEKSCNWKAEDIDKKIDAFCAGPTTPPTPTPTPPYPCWNKTLCSHPPHPTSHHHGTDHPRPTTITTTTTVIETLTYCPPRCTCTGQTTTWTHTIGPTSCPPTTTCTCVLPGAPTKTVFPTIETCPPSVTCTGQTTTETGGYTVILPSETIPVMPANPTEEPSETAAPSETPEVPEFPGAAASAGVGLLAALVGVVVAL</sequence>
<protein>
    <recommendedName>
        <fullName evidence="5">Extracellular membrane protein CFEM domain-containing protein</fullName>
    </recommendedName>
</protein>
<dbReference type="EMBL" id="MU005576">
    <property type="protein sequence ID" value="KAF2686816.1"/>
    <property type="molecule type" value="Genomic_DNA"/>
</dbReference>
<dbReference type="AlphaFoldDB" id="A0A6G1J8G9"/>
<dbReference type="Proteomes" id="UP000799291">
    <property type="component" value="Unassembled WGS sequence"/>
</dbReference>
<feature type="region of interest" description="Disordered" evidence="1">
    <location>
        <begin position="84"/>
        <end position="110"/>
    </location>
</feature>
<keyword evidence="2" id="KW-0732">Signal</keyword>
<evidence type="ECO:0000256" key="2">
    <source>
        <dbReference type="SAM" id="SignalP"/>
    </source>
</evidence>
<feature type="chain" id="PRO_5026171253" description="Extracellular membrane protein CFEM domain-containing protein" evidence="2">
    <location>
        <begin position="18"/>
        <end position="548"/>
    </location>
</feature>
<feature type="signal peptide" evidence="2">
    <location>
        <begin position="1"/>
        <end position="17"/>
    </location>
</feature>
<accession>A0A6G1J8G9</accession>